<dbReference type="NCBIfam" id="NF041681">
    <property type="entry name" value="HGxxPAAW"/>
    <property type="match status" value="1"/>
</dbReference>
<evidence type="ECO:0000313" key="4">
    <source>
        <dbReference type="Proteomes" id="UP001172738"/>
    </source>
</evidence>
<keyword evidence="2" id="KW-0472">Membrane</keyword>
<keyword evidence="2" id="KW-1133">Transmembrane helix</keyword>
<protein>
    <submittedName>
        <fullName evidence="3">HGxxPAAW family protein</fullName>
    </submittedName>
</protein>
<feature type="region of interest" description="Disordered" evidence="1">
    <location>
        <begin position="1"/>
        <end position="23"/>
    </location>
</feature>
<keyword evidence="2" id="KW-0812">Transmembrane</keyword>
<accession>A0ABT8G295</accession>
<gene>
    <name evidence="3" type="ORF">QQX04_09065</name>
</gene>
<evidence type="ECO:0000313" key="3">
    <source>
        <dbReference type="EMBL" id="MDN4473137.1"/>
    </source>
</evidence>
<proteinExistence type="predicted"/>
<dbReference type="Proteomes" id="UP001172738">
    <property type="component" value="Unassembled WGS sequence"/>
</dbReference>
<reference evidence="3" key="1">
    <citation type="submission" date="2023-06" db="EMBL/GenBank/DDBJ databases">
        <title>SYSU T00b26.</title>
        <authorList>
            <person name="Gao L."/>
            <person name="Fang B.-Z."/>
            <person name="Li W.-J."/>
        </authorList>
    </citation>
    <scope>NUCLEOTIDE SEQUENCE</scope>
    <source>
        <strain evidence="3">SYSU T00b26</strain>
    </source>
</reference>
<keyword evidence="4" id="KW-1185">Reference proteome</keyword>
<sequence>MSSSVKLSPQDLPEAAPHNHGRTPAAWVTNVGLVIASIIAALGVGIPQMAFVWVGAALAVVSLAAGGALKALGHGQTSS</sequence>
<evidence type="ECO:0000256" key="2">
    <source>
        <dbReference type="SAM" id="Phobius"/>
    </source>
</evidence>
<evidence type="ECO:0000256" key="1">
    <source>
        <dbReference type="SAM" id="MobiDB-lite"/>
    </source>
</evidence>
<dbReference type="EMBL" id="JAUHPV010000005">
    <property type="protein sequence ID" value="MDN4473137.1"/>
    <property type="molecule type" value="Genomic_DNA"/>
</dbReference>
<feature type="transmembrane region" description="Helical" evidence="2">
    <location>
        <begin position="50"/>
        <end position="72"/>
    </location>
</feature>
<name>A0ABT8G295_9MICO</name>
<dbReference type="RefSeq" id="WP_301128376.1">
    <property type="nucleotide sequence ID" value="NZ_JAUHPV010000005.1"/>
</dbReference>
<organism evidence="3 4">
    <name type="scientific">Demequina zhanjiangensis</name>
    <dbReference type="NCBI Taxonomy" id="3051659"/>
    <lineage>
        <taxon>Bacteria</taxon>
        <taxon>Bacillati</taxon>
        <taxon>Actinomycetota</taxon>
        <taxon>Actinomycetes</taxon>
        <taxon>Micrococcales</taxon>
        <taxon>Demequinaceae</taxon>
        <taxon>Demequina</taxon>
    </lineage>
</organism>
<comment type="caution">
    <text evidence="3">The sequence shown here is derived from an EMBL/GenBank/DDBJ whole genome shotgun (WGS) entry which is preliminary data.</text>
</comment>
<feature type="transmembrane region" description="Helical" evidence="2">
    <location>
        <begin position="25"/>
        <end position="44"/>
    </location>
</feature>